<protein>
    <submittedName>
        <fullName evidence="6">Transcriptional regulator, TetR family</fullName>
    </submittedName>
</protein>
<dbReference type="PATRIC" id="fig|1458461.3.peg.1453"/>
<reference evidence="6 7" key="1">
    <citation type="journal article" date="2014" name="Front. Genet.">
        <title>Genome and metabolic network of "Candidatus Phaeomarinobacter ectocarpi" Ec32, a new candidate genus of Alphaproteobacteria frequently associated with brown algae.</title>
        <authorList>
            <person name="Dittami S.M."/>
            <person name="Barbeyron T."/>
            <person name="Boyen C."/>
            <person name="Cambefort J."/>
            <person name="Collet G."/>
            <person name="Delage L."/>
            <person name="Gobet A."/>
            <person name="Groisillier A."/>
            <person name="Leblanc C."/>
            <person name="Michel G."/>
            <person name="Scornet D."/>
            <person name="Siegel A."/>
            <person name="Tapia J.E."/>
            <person name="Tonon T."/>
        </authorList>
    </citation>
    <scope>NUCLEOTIDE SEQUENCE [LARGE SCALE GENOMIC DNA]</scope>
    <source>
        <strain evidence="6 7">Ec32</strain>
    </source>
</reference>
<dbReference type="GO" id="GO:0003700">
    <property type="term" value="F:DNA-binding transcription factor activity"/>
    <property type="evidence" value="ECO:0007669"/>
    <property type="project" value="TreeGrafter"/>
</dbReference>
<name>X5M8L3_9HYPH</name>
<dbReference type="PANTHER" id="PTHR30055:SF234">
    <property type="entry name" value="HTH-TYPE TRANSCRIPTIONAL REGULATOR BETI"/>
    <property type="match status" value="1"/>
</dbReference>
<gene>
    <name evidence="6" type="ORF">BN1012_Phect1454</name>
</gene>
<evidence type="ECO:0000313" key="7">
    <source>
        <dbReference type="Proteomes" id="UP000032160"/>
    </source>
</evidence>
<keyword evidence="1" id="KW-0805">Transcription regulation</keyword>
<sequence length="215" mass="23506">MLFMSGKTARKTEARSQNPDNAKANILAAASDIFLEGGIQSLSVRAIAARAGTSTIGIYSHFQGKQGILDALYIEGFKMVIESMTVADADLSARDTIMRASRQYLDMAEGHAAHYRLIFGERDAEFVPSHDAELVGAKAFNTMLRHVAKLLPDTATHKEKQDAAVQTWALLHGYVSLRQHEVSGLVDMSDWKTRALTTLGLLVDAMELRTAVADQ</sequence>
<feature type="DNA-binding region" description="H-T-H motif" evidence="4">
    <location>
        <begin position="43"/>
        <end position="62"/>
    </location>
</feature>
<dbReference type="Pfam" id="PF00440">
    <property type="entry name" value="TetR_N"/>
    <property type="match status" value="1"/>
</dbReference>
<dbReference type="GO" id="GO:0000976">
    <property type="term" value="F:transcription cis-regulatory region binding"/>
    <property type="evidence" value="ECO:0007669"/>
    <property type="project" value="TreeGrafter"/>
</dbReference>
<keyword evidence="7" id="KW-1185">Reference proteome</keyword>
<dbReference type="Gene3D" id="1.10.357.10">
    <property type="entry name" value="Tetracycline Repressor, domain 2"/>
    <property type="match status" value="1"/>
</dbReference>
<dbReference type="InterPro" id="IPR036271">
    <property type="entry name" value="Tet_transcr_reg_TetR-rel_C_sf"/>
</dbReference>
<organism evidence="6 7">
    <name type="scientific">Candidatus Phaeomarinibacter ectocarpi</name>
    <dbReference type="NCBI Taxonomy" id="1458461"/>
    <lineage>
        <taxon>Bacteria</taxon>
        <taxon>Pseudomonadati</taxon>
        <taxon>Pseudomonadota</taxon>
        <taxon>Alphaproteobacteria</taxon>
        <taxon>Hyphomicrobiales</taxon>
        <taxon>Parvibaculaceae</taxon>
        <taxon>Candidatus Phaeomarinibacter</taxon>
    </lineage>
</organism>
<dbReference type="InterPro" id="IPR009057">
    <property type="entry name" value="Homeodomain-like_sf"/>
</dbReference>
<dbReference type="Proteomes" id="UP000032160">
    <property type="component" value="Chromosome I"/>
</dbReference>
<feature type="domain" description="HTH tetR-type" evidence="5">
    <location>
        <begin position="20"/>
        <end position="80"/>
    </location>
</feature>
<evidence type="ECO:0000256" key="1">
    <source>
        <dbReference type="ARBA" id="ARBA00023015"/>
    </source>
</evidence>
<dbReference type="PANTHER" id="PTHR30055">
    <property type="entry name" value="HTH-TYPE TRANSCRIPTIONAL REGULATOR RUTR"/>
    <property type="match status" value="1"/>
</dbReference>
<dbReference type="EMBL" id="HG966617">
    <property type="protein sequence ID" value="CDO59668.1"/>
    <property type="molecule type" value="Genomic_DNA"/>
</dbReference>
<keyword evidence="2 4" id="KW-0238">DNA-binding</keyword>
<evidence type="ECO:0000256" key="2">
    <source>
        <dbReference type="ARBA" id="ARBA00023125"/>
    </source>
</evidence>
<evidence type="ECO:0000256" key="4">
    <source>
        <dbReference type="PROSITE-ProRule" id="PRU00335"/>
    </source>
</evidence>
<dbReference type="InterPro" id="IPR025996">
    <property type="entry name" value="MT1864/Rv1816-like_C"/>
</dbReference>
<proteinExistence type="predicted"/>
<evidence type="ECO:0000256" key="3">
    <source>
        <dbReference type="ARBA" id="ARBA00023163"/>
    </source>
</evidence>
<evidence type="ECO:0000259" key="5">
    <source>
        <dbReference type="PROSITE" id="PS50977"/>
    </source>
</evidence>
<dbReference type="Pfam" id="PF13305">
    <property type="entry name" value="TetR_C_33"/>
    <property type="match status" value="1"/>
</dbReference>
<dbReference type="InterPro" id="IPR001647">
    <property type="entry name" value="HTH_TetR"/>
</dbReference>
<dbReference type="PRINTS" id="PR00455">
    <property type="entry name" value="HTHTETR"/>
</dbReference>
<keyword evidence="3" id="KW-0804">Transcription</keyword>
<evidence type="ECO:0000313" key="6">
    <source>
        <dbReference type="EMBL" id="CDO59668.1"/>
    </source>
</evidence>
<accession>X5M8L3</accession>
<dbReference type="AlphaFoldDB" id="X5M8L3"/>
<dbReference type="InterPro" id="IPR050109">
    <property type="entry name" value="HTH-type_TetR-like_transc_reg"/>
</dbReference>
<dbReference type="KEGG" id="pect:BN1012_Phect1454"/>
<dbReference type="STRING" id="1458461.BN1012_Phect1454"/>
<dbReference type="PROSITE" id="PS50977">
    <property type="entry name" value="HTH_TETR_2"/>
    <property type="match status" value="1"/>
</dbReference>
<dbReference type="SUPFAM" id="SSF46689">
    <property type="entry name" value="Homeodomain-like"/>
    <property type="match status" value="1"/>
</dbReference>
<dbReference type="HOGENOM" id="CLU_069356_40_3_5"/>
<dbReference type="SUPFAM" id="SSF48498">
    <property type="entry name" value="Tetracyclin repressor-like, C-terminal domain"/>
    <property type="match status" value="1"/>
</dbReference>